<dbReference type="PANTHER" id="PTHR14499:SF136">
    <property type="entry name" value="GH08630P"/>
    <property type="match status" value="1"/>
</dbReference>
<dbReference type="InterPro" id="IPR011333">
    <property type="entry name" value="SKP1/BTB/POZ_sf"/>
</dbReference>
<dbReference type="Pfam" id="PF02214">
    <property type="entry name" value="BTB_2"/>
    <property type="match status" value="1"/>
</dbReference>
<evidence type="ECO:0000259" key="2">
    <source>
        <dbReference type="SMART" id="SM00225"/>
    </source>
</evidence>
<dbReference type="GO" id="GO:0051260">
    <property type="term" value="P:protein homooligomerization"/>
    <property type="evidence" value="ECO:0007669"/>
    <property type="project" value="InterPro"/>
</dbReference>
<dbReference type="GeneID" id="39872040"/>
<dbReference type="VEuPathDB" id="PlasmoDB:PmUG01_14072900"/>
<name>A0A1D3TFC6_PLAMA</name>
<evidence type="ECO:0000313" key="3">
    <source>
        <dbReference type="EMBL" id="SCP03669.1"/>
    </source>
</evidence>
<dbReference type="Proteomes" id="UP000219813">
    <property type="component" value="Chromosome 14"/>
</dbReference>
<dbReference type="SUPFAM" id="SSF54695">
    <property type="entry name" value="POZ domain"/>
    <property type="match status" value="1"/>
</dbReference>
<feature type="region of interest" description="Disordered" evidence="1">
    <location>
        <begin position="297"/>
        <end position="324"/>
    </location>
</feature>
<dbReference type="OrthoDB" id="2414723at2759"/>
<dbReference type="Gene3D" id="3.30.710.10">
    <property type="entry name" value="Potassium Channel Kv1.1, Chain A"/>
    <property type="match status" value="1"/>
</dbReference>
<protein>
    <recommendedName>
        <fullName evidence="2">BTB domain-containing protein</fullName>
    </recommendedName>
</protein>
<keyword evidence="4" id="KW-1185">Reference proteome</keyword>
<dbReference type="PANTHER" id="PTHR14499">
    <property type="entry name" value="POTASSIUM CHANNEL TETRAMERIZATION DOMAIN-CONTAINING"/>
    <property type="match status" value="1"/>
</dbReference>
<dbReference type="AlphaFoldDB" id="A0A1D3TFC6"/>
<dbReference type="CDD" id="cd18316">
    <property type="entry name" value="BTB_POZ_KCTD-like"/>
    <property type="match status" value="1"/>
</dbReference>
<evidence type="ECO:0000313" key="4">
    <source>
        <dbReference type="Proteomes" id="UP000219813"/>
    </source>
</evidence>
<evidence type="ECO:0000256" key="1">
    <source>
        <dbReference type="SAM" id="MobiDB-lite"/>
    </source>
</evidence>
<feature type="compositionally biased region" description="Basic and acidic residues" evidence="1">
    <location>
        <begin position="302"/>
        <end position="323"/>
    </location>
</feature>
<proteinExistence type="predicted"/>
<dbReference type="InterPro" id="IPR000210">
    <property type="entry name" value="BTB/POZ_dom"/>
</dbReference>
<dbReference type="EMBL" id="LT594635">
    <property type="protein sequence ID" value="SCP03669.1"/>
    <property type="molecule type" value="Genomic_DNA"/>
</dbReference>
<organism evidence="3 4">
    <name type="scientific">Plasmodium malariae</name>
    <dbReference type="NCBI Taxonomy" id="5858"/>
    <lineage>
        <taxon>Eukaryota</taxon>
        <taxon>Sar</taxon>
        <taxon>Alveolata</taxon>
        <taxon>Apicomplexa</taxon>
        <taxon>Aconoidasida</taxon>
        <taxon>Haemosporida</taxon>
        <taxon>Plasmodiidae</taxon>
        <taxon>Plasmodium</taxon>
        <taxon>Plasmodium (Plasmodium)</taxon>
    </lineage>
</organism>
<reference evidence="3 4" key="1">
    <citation type="submission" date="2016-06" db="EMBL/GenBank/DDBJ databases">
        <authorList>
            <consortium name="Pathogen Informatics"/>
        </authorList>
    </citation>
    <scope>NUCLEOTIDE SEQUENCE [LARGE SCALE GENOMIC DNA]</scope>
</reference>
<dbReference type="OMA" id="YRNSRLC"/>
<gene>
    <name evidence="3" type="primary">PmUG01_14072900</name>
    <name evidence="3" type="ORF">PMUG01_14072900</name>
</gene>
<feature type="domain" description="BTB" evidence="2">
    <location>
        <begin position="8"/>
        <end position="104"/>
    </location>
</feature>
<dbReference type="KEGG" id="pmal:PMUG01_14072900"/>
<sequence length="472" mass="55412">MDKFNRDNIISINVGGKIYMTTISLICRYKNSYLYEIILDDHKMKEIFIDRNGNRFEYILDFLRDGMLICENDINVLTKILIEAVYFKLSSLIRIIKKKICLLYCNIGNNVYKKIFKSIINTIEKSKILETDKLNKLGNVSNYGELKYYNVIKKKKKKNDNNNNNNNNNCVHYLNTSNSDNVVCNKSECANEEFSNDICKKNNNSSVHLSSKSFNNEKEIISHPMHSEEERTKEKNDINNNENYVNFYMSYNKERENMNKKDTFINIHTQNKYSDYNITNNFINDVEKTNHSTSIQKNFIIRNDRSDRNENNERNERNERNESNDESFIPLAYVKLKNKDHKYVSFSDKNNIHFYNDKGYTKTSNGCEMVSENLSEKHEKINNIKEWGITNGMNSLNYSTYATSGSCTNYTNMTSDHNESYKYNNYKCNNISNSRNEILVYSEIDDIEETSPFPILSNINLGEQIFSTTVDF</sequence>
<dbReference type="InterPro" id="IPR003131">
    <property type="entry name" value="T1-type_BTB"/>
</dbReference>
<accession>A0A1D3TFC6</accession>
<dbReference type="RefSeq" id="XP_028864622.1">
    <property type="nucleotide sequence ID" value="XM_029008320.1"/>
</dbReference>
<dbReference type="SMART" id="SM00225">
    <property type="entry name" value="BTB"/>
    <property type="match status" value="1"/>
</dbReference>